<dbReference type="GO" id="GO:0005886">
    <property type="term" value="C:plasma membrane"/>
    <property type="evidence" value="ECO:0007669"/>
    <property type="project" value="TreeGrafter"/>
</dbReference>
<dbReference type="GO" id="GO:0000293">
    <property type="term" value="F:ferric-chelate reductase activity"/>
    <property type="evidence" value="ECO:0007669"/>
    <property type="project" value="TreeGrafter"/>
</dbReference>
<protein>
    <recommendedName>
        <fullName evidence="10">FAD-binding FR-type domain-containing protein</fullName>
    </recommendedName>
</protein>
<reference evidence="11" key="1">
    <citation type="submission" date="2021-02" db="EMBL/GenBank/DDBJ databases">
        <title>Psilocybe cubensis genome.</title>
        <authorList>
            <person name="Mckernan K.J."/>
            <person name="Crawford S."/>
            <person name="Trippe A."/>
            <person name="Kane L.T."/>
            <person name="Mclaughlin S."/>
        </authorList>
    </citation>
    <scope>NUCLEOTIDE SEQUENCE [LARGE SCALE GENOMIC DNA]</scope>
    <source>
        <strain evidence="11">MGC-MH-2018</strain>
    </source>
</reference>
<sequence length="932" mass="99644">MPSLSLSSPPAPPSPVLNSNSMHHAAQPLSRRTLPSPEHAADAALVTHILLLLTALFLLAILLRLPRALALFGGVSREWAAGHMFWYDRRVAAVAPSRRTRRGRRGTLSNNNPHNLNHNHGNREHNGSGEEKDQGVPRARPYPALHFPPHIPSCPSLLRGLLAPLRARVPFLSSTRGGAGMGMGHALLLAVYFYAWVYAALFRSNVFTDPARTGWIAAAQVPVVCALAGKNGVGWLGGWGYEKLNFIHRFVGRIIVLAANIHSLHYFYFWSINGTFKQFIQDPSNTWGMVALVSVNTIFLFSVQSVRNSAYNLFLATHILGFILVLPAMYLHKPSLLPYVLFAAAFLALDHTLRLCKSRYTSAYITPLPELEMTRVEIPSINAGWRAGQHVRLRVLAPWGGRGGGGGWRGGMGLGKCLEVHPFTIANVARKEGGEGMVLMCKKAGGWTGALYALAKSSSSSSSPASLEAGCPQEKTVGMGMGMGLGKEVKVIVEGPYGGPGHVNFASFSAAVFVVGGSGITYALAAIEDLVRKDGKGESRVKVVELVWIVADPACLAPLLPTFTKLISQSLYTPLRISVFYTRAPIGKQPAFFDASSSSPSSFSSSSSSPPASPTASPSGPAPAYTHSSAPLATVAEAHGYMGESSANANAKLRRGDSARARFADPAHDDRVHGHGHDGNDNGNGNGDGNDDEDDDDDDVYAPSVHSQDQNQHEFDSYARPQRAHESAHAHVRNASGGVNAVAGPSAAAIMHGQMQSHHLQPQPQQSTRGHGPQRQDSSASARTLVGRENSTKSAHYHYRSKSISKSRARTPQPQVQIQAQGYGQTQGYGQAQGQGQGQALPRGLTLAPGRPKLSKFLEHALQRAITLSHGNFKDNYDDTTSTGKGGLSGMVVGVCGPGGLADDVVACVGSLDVRRRERVGGVEVCEEVFGW</sequence>
<feature type="transmembrane region" description="Helical" evidence="9">
    <location>
        <begin position="310"/>
        <end position="330"/>
    </location>
</feature>
<evidence type="ECO:0000256" key="8">
    <source>
        <dbReference type="SAM" id="MobiDB-lite"/>
    </source>
</evidence>
<gene>
    <name evidence="11" type="ORF">JR316_007436</name>
</gene>
<dbReference type="Pfam" id="PF08022">
    <property type="entry name" value="FAD_binding_8"/>
    <property type="match status" value="1"/>
</dbReference>
<feature type="compositionally biased region" description="Low complexity" evidence="8">
    <location>
        <begin position="597"/>
        <end position="624"/>
    </location>
</feature>
<proteinExistence type="predicted"/>
<evidence type="ECO:0000256" key="4">
    <source>
        <dbReference type="ARBA" id="ARBA00022989"/>
    </source>
</evidence>
<feature type="compositionally biased region" description="Low complexity" evidence="8">
    <location>
        <begin position="106"/>
        <end position="119"/>
    </location>
</feature>
<feature type="transmembrane region" description="Helical" evidence="9">
    <location>
        <begin position="250"/>
        <end position="272"/>
    </location>
</feature>
<feature type="compositionally biased region" description="Basic and acidic residues" evidence="8">
    <location>
        <begin position="667"/>
        <end position="680"/>
    </location>
</feature>
<dbReference type="InterPro" id="IPR013130">
    <property type="entry name" value="Fe3_Rdtase_TM_dom"/>
</dbReference>
<keyword evidence="4 9" id="KW-1133">Transmembrane helix</keyword>
<evidence type="ECO:0000256" key="1">
    <source>
        <dbReference type="ARBA" id="ARBA00004141"/>
    </source>
</evidence>
<feature type="transmembrane region" description="Helical" evidence="9">
    <location>
        <begin position="43"/>
        <end position="63"/>
    </location>
</feature>
<keyword evidence="2" id="KW-0813">Transport</keyword>
<keyword evidence="7" id="KW-0325">Glycoprotein</keyword>
<keyword evidence="6 9" id="KW-0472">Membrane</keyword>
<dbReference type="PANTHER" id="PTHR32361">
    <property type="entry name" value="FERRIC/CUPRIC REDUCTASE TRANSMEMBRANE COMPONENT"/>
    <property type="match status" value="1"/>
</dbReference>
<dbReference type="InterPro" id="IPR017927">
    <property type="entry name" value="FAD-bd_FR_type"/>
</dbReference>
<evidence type="ECO:0000256" key="5">
    <source>
        <dbReference type="ARBA" id="ARBA00023065"/>
    </source>
</evidence>
<accession>A0A8H7XWU0</accession>
<evidence type="ECO:0000259" key="10">
    <source>
        <dbReference type="PROSITE" id="PS51384"/>
    </source>
</evidence>
<feature type="region of interest" description="Disordered" evidence="8">
    <location>
        <begin position="1"/>
        <end position="34"/>
    </location>
</feature>
<feature type="compositionally biased region" description="Basic and acidic residues" evidence="8">
    <location>
        <begin position="711"/>
        <end position="729"/>
    </location>
</feature>
<feature type="region of interest" description="Disordered" evidence="8">
    <location>
        <begin position="751"/>
        <end position="817"/>
    </location>
</feature>
<dbReference type="GO" id="GO:0006879">
    <property type="term" value="P:intracellular iron ion homeostasis"/>
    <property type="evidence" value="ECO:0007669"/>
    <property type="project" value="TreeGrafter"/>
</dbReference>
<keyword evidence="3 9" id="KW-0812">Transmembrane</keyword>
<dbReference type="GO" id="GO:0015677">
    <property type="term" value="P:copper ion import"/>
    <property type="evidence" value="ECO:0007669"/>
    <property type="project" value="TreeGrafter"/>
</dbReference>
<feature type="region of interest" description="Disordered" evidence="8">
    <location>
        <begin position="826"/>
        <end position="845"/>
    </location>
</feature>
<dbReference type="Pfam" id="PF01794">
    <property type="entry name" value="Ferric_reduct"/>
    <property type="match status" value="1"/>
</dbReference>
<feature type="transmembrane region" description="Helical" evidence="9">
    <location>
        <begin position="182"/>
        <end position="202"/>
    </location>
</feature>
<dbReference type="PANTHER" id="PTHR32361:SF9">
    <property type="entry name" value="FERRIC REDUCTASE TRANSMEMBRANE COMPONENT 3-RELATED"/>
    <property type="match status" value="1"/>
</dbReference>
<dbReference type="GO" id="GO:0006826">
    <property type="term" value="P:iron ion transport"/>
    <property type="evidence" value="ECO:0007669"/>
    <property type="project" value="TreeGrafter"/>
</dbReference>
<dbReference type="EMBL" id="JAFIQS010000007">
    <property type="protein sequence ID" value="KAG5167098.1"/>
    <property type="molecule type" value="Genomic_DNA"/>
</dbReference>
<dbReference type="SFLD" id="SFLDG01168">
    <property type="entry name" value="Ferric_reductase_subgroup_(FRE"/>
    <property type="match status" value="1"/>
</dbReference>
<feature type="compositionally biased region" description="Basic residues" evidence="8">
    <location>
        <begin position="795"/>
        <end position="809"/>
    </location>
</feature>
<organism evidence="11">
    <name type="scientific">Psilocybe cubensis</name>
    <name type="common">Psychedelic mushroom</name>
    <name type="synonym">Stropharia cubensis</name>
    <dbReference type="NCBI Taxonomy" id="181762"/>
    <lineage>
        <taxon>Eukaryota</taxon>
        <taxon>Fungi</taxon>
        <taxon>Dikarya</taxon>
        <taxon>Basidiomycota</taxon>
        <taxon>Agaricomycotina</taxon>
        <taxon>Agaricomycetes</taxon>
        <taxon>Agaricomycetidae</taxon>
        <taxon>Agaricales</taxon>
        <taxon>Agaricineae</taxon>
        <taxon>Strophariaceae</taxon>
        <taxon>Psilocybe</taxon>
    </lineage>
</organism>
<dbReference type="PROSITE" id="PS51384">
    <property type="entry name" value="FAD_FR"/>
    <property type="match status" value="1"/>
</dbReference>
<dbReference type="AlphaFoldDB" id="A0A8H7XWU0"/>
<keyword evidence="5" id="KW-0406">Ion transport</keyword>
<comment type="caution">
    <text evidence="11">The sequence shown here is derived from an EMBL/GenBank/DDBJ whole genome shotgun (WGS) entry which is preliminary data.</text>
</comment>
<comment type="subcellular location">
    <subcellularLocation>
        <location evidence="1">Membrane</location>
        <topology evidence="1">Multi-pass membrane protein</topology>
    </subcellularLocation>
</comment>
<dbReference type="Gene3D" id="3.40.50.80">
    <property type="entry name" value="Nucleotide-binding domain of ferredoxin-NADP reductase (FNR) module"/>
    <property type="match status" value="1"/>
</dbReference>
<dbReference type="InterPro" id="IPR039261">
    <property type="entry name" value="FNR_nucleotide-bd"/>
</dbReference>
<dbReference type="SFLD" id="SFLDS00052">
    <property type="entry name" value="Ferric_Reductase_Domain"/>
    <property type="match status" value="1"/>
</dbReference>
<evidence type="ECO:0000256" key="6">
    <source>
        <dbReference type="ARBA" id="ARBA00023136"/>
    </source>
</evidence>
<feature type="compositionally biased region" description="Gly residues" evidence="8">
    <location>
        <begin position="826"/>
        <end position="837"/>
    </location>
</feature>
<evidence type="ECO:0000256" key="3">
    <source>
        <dbReference type="ARBA" id="ARBA00022692"/>
    </source>
</evidence>
<evidence type="ECO:0000256" key="9">
    <source>
        <dbReference type="SAM" id="Phobius"/>
    </source>
</evidence>
<feature type="domain" description="FAD-binding FR-type" evidence="10">
    <location>
        <begin position="348"/>
        <end position="503"/>
    </location>
</feature>
<name>A0A8H7XWU0_PSICU</name>
<feature type="transmembrane region" description="Helical" evidence="9">
    <location>
        <begin position="214"/>
        <end position="238"/>
    </location>
</feature>
<feature type="region of interest" description="Disordered" evidence="8">
    <location>
        <begin position="667"/>
        <end position="730"/>
    </location>
</feature>
<evidence type="ECO:0000256" key="7">
    <source>
        <dbReference type="ARBA" id="ARBA00023180"/>
    </source>
</evidence>
<feature type="region of interest" description="Disordered" evidence="8">
    <location>
        <begin position="96"/>
        <end position="139"/>
    </location>
</feature>
<dbReference type="InterPro" id="IPR051410">
    <property type="entry name" value="Ferric/Cupric_Reductase"/>
</dbReference>
<dbReference type="InterPro" id="IPR013112">
    <property type="entry name" value="FAD-bd_8"/>
</dbReference>
<feature type="compositionally biased region" description="Low complexity" evidence="8">
    <location>
        <begin position="754"/>
        <end position="767"/>
    </location>
</feature>
<evidence type="ECO:0000256" key="2">
    <source>
        <dbReference type="ARBA" id="ARBA00022448"/>
    </source>
</evidence>
<feature type="transmembrane region" description="Helical" evidence="9">
    <location>
        <begin position="284"/>
        <end position="303"/>
    </location>
</feature>
<feature type="region of interest" description="Disordered" evidence="8">
    <location>
        <begin position="597"/>
        <end position="627"/>
    </location>
</feature>
<feature type="compositionally biased region" description="Acidic residues" evidence="8">
    <location>
        <begin position="689"/>
        <end position="700"/>
    </location>
</feature>
<feature type="compositionally biased region" description="Basic and acidic residues" evidence="8">
    <location>
        <begin position="121"/>
        <end position="135"/>
    </location>
</feature>
<evidence type="ECO:0000313" key="11">
    <source>
        <dbReference type="EMBL" id="KAG5167098.1"/>
    </source>
</evidence>
<dbReference type="CDD" id="cd06186">
    <property type="entry name" value="NOX_Duox_like_FAD_NADP"/>
    <property type="match status" value="1"/>
</dbReference>